<gene>
    <name evidence="1" type="ORF">AVDCRST_MAG12-1615</name>
</gene>
<name>A0A6J4RV35_9ACTN</name>
<accession>A0A6J4RV35</accession>
<sequence>MPDLICAARRIGDQESRTEEYELRFSAGDAPPRILEVKYQAARAFEINAALDAATESARATISENHPDLSQPTDEALAQLSWRTLQAAKYEGGGTKVSTLKL</sequence>
<dbReference type="EMBL" id="CADCVK010000252">
    <property type="protein sequence ID" value="CAA9482827.1"/>
    <property type="molecule type" value="Genomic_DNA"/>
</dbReference>
<proteinExistence type="predicted"/>
<reference evidence="1" key="1">
    <citation type="submission" date="2020-02" db="EMBL/GenBank/DDBJ databases">
        <authorList>
            <person name="Meier V. D."/>
        </authorList>
    </citation>
    <scope>NUCLEOTIDE SEQUENCE</scope>
    <source>
        <strain evidence="1">AVDCRST_MAG12</strain>
    </source>
</reference>
<protein>
    <submittedName>
        <fullName evidence="1">Uncharacterized protein</fullName>
    </submittedName>
</protein>
<organism evidence="1">
    <name type="scientific">uncultured Rubrobacteraceae bacterium</name>
    <dbReference type="NCBI Taxonomy" id="349277"/>
    <lineage>
        <taxon>Bacteria</taxon>
        <taxon>Bacillati</taxon>
        <taxon>Actinomycetota</taxon>
        <taxon>Rubrobacteria</taxon>
        <taxon>Rubrobacterales</taxon>
        <taxon>Rubrobacteraceae</taxon>
        <taxon>environmental samples</taxon>
    </lineage>
</organism>
<evidence type="ECO:0000313" key="1">
    <source>
        <dbReference type="EMBL" id="CAA9482827.1"/>
    </source>
</evidence>
<dbReference type="AlphaFoldDB" id="A0A6J4RV35"/>